<name>A0A2P8ETY1_9GAMM</name>
<dbReference type="PANTHER" id="PTHR12526">
    <property type="entry name" value="GLYCOSYLTRANSFERASE"/>
    <property type="match status" value="1"/>
</dbReference>
<reference evidence="3 4" key="1">
    <citation type="submission" date="2018-03" db="EMBL/GenBank/DDBJ databases">
        <title>Genomic Encyclopedia of Archaeal and Bacterial Type Strains, Phase II (KMG-II): from individual species to whole genera.</title>
        <authorList>
            <person name="Goeker M."/>
        </authorList>
    </citation>
    <scope>NUCLEOTIDE SEQUENCE [LARGE SCALE GENOMIC DNA]</scope>
    <source>
        <strain evidence="3 4">DSM 17586</strain>
    </source>
</reference>
<dbReference type="GO" id="GO:0016757">
    <property type="term" value="F:glycosyltransferase activity"/>
    <property type="evidence" value="ECO:0007669"/>
    <property type="project" value="InterPro"/>
</dbReference>
<evidence type="ECO:0000313" key="4">
    <source>
        <dbReference type="Proteomes" id="UP000242133"/>
    </source>
</evidence>
<feature type="domain" description="Glycosyl transferase family 1" evidence="1">
    <location>
        <begin position="184"/>
        <end position="343"/>
    </location>
</feature>
<comment type="caution">
    <text evidence="3">The sequence shown here is derived from an EMBL/GenBank/DDBJ whole genome shotgun (WGS) entry which is preliminary data.</text>
</comment>
<dbReference type="GO" id="GO:1901135">
    <property type="term" value="P:carbohydrate derivative metabolic process"/>
    <property type="evidence" value="ECO:0007669"/>
    <property type="project" value="UniProtKB-ARBA"/>
</dbReference>
<dbReference type="SUPFAM" id="SSF53756">
    <property type="entry name" value="UDP-Glycosyltransferase/glycogen phosphorylase"/>
    <property type="match status" value="1"/>
</dbReference>
<dbReference type="InterPro" id="IPR001296">
    <property type="entry name" value="Glyco_trans_1"/>
</dbReference>
<organism evidence="3 4">
    <name type="scientific">Marinobacterium halophilum</name>
    <dbReference type="NCBI Taxonomy" id="267374"/>
    <lineage>
        <taxon>Bacteria</taxon>
        <taxon>Pseudomonadati</taxon>
        <taxon>Pseudomonadota</taxon>
        <taxon>Gammaproteobacteria</taxon>
        <taxon>Oceanospirillales</taxon>
        <taxon>Oceanospirillaceae</taxon>
        <taxon>Marinobacterium</taxon>
    </lineage>
</organism>
<dbReference type="Pfam" id="PF00534">
    <property type="entry name" value="Glycos_transf_1"/>
    <property type="match status" value="1"/>
</dbReference>
<proteinExistence type="predicted"/>
<accession>A0A2P8ETY1</accession>
<sequence length="368" mass="40622">MVNAPEFFLSHRLPLALAAQKFGYEVHVATANGPDVEKVREYGFFHYTIPFARSGQNPIRELKTILFLTRLFRAVKPDLVHLITIKPVLYGGISARIVGIKSVVAAVSGLGTVFLASSIAAKLRRWLVTFLYSTAFKQKRLTVIFQNPDDRDTLLELGVVRSTETFMIRGSGVDLADYPYVPEPVGTPVVVMAARLLKDKGTLDYIEASRLLHQRGTDLKMRLIGSPDPGNPTTVTQHELDAWACEGTVELLGYRKDIADQYAAANVVCLPSYREGLPKSLIEAAACGRAVVTTDVPGCRDAIIPDVTGLLVPIRNASLLADAIQKLVEEPELRERMGRAGRRLAEDAFTIENIVAQHMSIYQEHLEQ</sequence>
<keyword evidence="3" id="KW-0808">Transferase</keyword>
<dbReference type="AlphaFoldDB" id="A0A2P8ETY1"/>
<dbReference type="Pfam" id="PF13477">
    <property type="entry name" value="Glyco_trans_4_2"/>
    <property type="match status" value="1"/>
</dbReference>
<dbReference type="PANTHER" id="PTHR12526:SF638">
    <property type="entry name" value="SPORE COAT PROTEIN SA"/>
    <property type="match status" value="1"/>
</dbReference>
<protein>
    <submittedName>
        <fullName evidence="3">Glycosyltransferase involved in cell wall biosynthesis</fullName>
    </submittedName>
</protein>
<dbReference type="Proteomes" id="UP000242133">
    <property type="component" value="Unassembled WGS sequence"/>
</dbReference>
<evidence type="ECO:0000313" key="3">
    <source>
        <dbReference type="EMBL" id="PSL12937.1"/>
    </source>
</evidence>
<dbReference type="CDD" id="cd03808">
    <property type="entry name" value="GT4_CapM-like"/>
    <property type="match status" value="1"/>
</dbReference>
<dbReference type="Gene3D" id="3.40.50.2000">
    <property type="entry name" value="Glycogen Phosphorylase B"/>
    <property type="match status" value="2"/>
</dbReference>
<evidence type="ECO:0000259" key="1">
    <source>
        <dbReference type="Pfam" id="PF00534"/>
    </source>
</evidence>
<dbReference type="EMBL" id="PYGI01000015">
    <property type="protein sequence ID" value="PSL12937.1"/>
    <property type="molecule type" value="Genomic_DNA"/>
</dbReference>
<keyword evidence="4" id="KW-1185">Reference proteome</keyword>
<dbReference type="InterPro" id="IPR028098">
    <property type="entry name" value="Glyco_trans_4-like_N"/>
</dbReference>
<dbReference type="RefSeq" id="WP_281257827.1">
    <property type="nucleotide sequence ID" value="NZ_PYGI01000015.1"/>
</dbReference>
<feature type="domain" description="Glycosyltransferase subfamily 4-like N-terminal" evidence="2">
    <location>
        <begin position="6"/>
        <end position="137"/>
    </location>
</feature>
<evidence type="ECO:0000259" key="2">
    <source>
        <dbReference type="Pfam" id="PF13477"/>
    </source>
</evidence>
<gene>
    <name evidence="3" type="ORF">CLV44_115114</name>
</gene>